<feature type="binding site" evidence="4">
    <location>
        <position position="410"/>
    </location>
    <ligand>
        <name>Zn(2+)</name>
        <dbReference type="ChEBI" id="CHEBI:29105"/>
    </ligand>
</feature>
<evidence type="ECO:0000259" key="5">
    <source>
        <dbReference type="Pfam" id="PF01702"/>
    </source>
</evidence>
<feature type="domain" description="tRNA-guanine(15) transglycosylase-like" evidence="5">
    <location>
        <begin position="165"/>
        <end position="430"/>
    </location>
</feature>
<dbReference type="Proteomes" id="UP000233414">
    <property type="component" value="Unassembled WGS sequence"/>
</dbReference>
<keyword evidence="3 4" id="KW-0819">tRNA processing</keyword>
<feature type="region of interest" description="RNA binding; important for wobble base 34 recognition" evidence="4">
    <location>
        <begin position="332"/>
        <end position="336"/>
    </location>
</feature>
<organism evidence="6 7">
    <name type="scientific">Candidatus Kuenenbacteria bacterium HGW-Kuenenbacteria-1</name>
    <dbReference type="NCBI Taxonomy" id="2013812"/>
    <lineage>
        <taxon>Bacteria</taxon>
        <taxon>Candidatus Kueneniibacteriota</taxon>
    </lineage>
</organism>
<dbReference type="GO" id="GO:0008616">
    <property type="term" value="P:tRNA queuosine(34) biosynthetic process"/>
    <property type="evidence" value="ECO:0007669"/>
    <property type="project" value="UniProtKB-UniRule"/>
</dbReference>
<evidence type="ECO:0000256" key="2">
    <source>
        <dbReference type="ARBA" id="ARBA00022679"/>
    </source>
</evidence>
<feature type="region of interest" description="RNA binding" evidence="4">
    <location>
        <begin position="308"/>
        <end position="314"/>
    </location>
</feature>
<keyword evidence="4" id="KW-0862">Zinc</keyword>
<evidence type="ECO:0000256" key="3">
    <source>
        <dbReference type="ARBA" id="ARBA00022694"/>
    </source>
</evidence>
<feature type="binding site" evidence="4">
    <location>
        <position position="381"/>
    </location>
    <ligand>
        <name>Zn(2+)</name>
        <dbReference type="ChEBI" id="CHEBI:29105"/>
    </ligand>
</feature>
<dbReference type="InterPro" id="IPR050076">
    <property type="entry name" value="ArchSynthase1/Queuine_TRR"/>
</dbReference>
<keyword evidence="1 4" id="KW-0328">Glycosyltransferase</keyword>
<feature type="binding site" evidence="4">
    <location>
        <position position="250"/>
    </location>
    <ligand>
        <name>substrate</name>
    </ligand>
</feature>
<comment type="function">
    <text evidence="4">Catalyzes the base-exchange of a guanine (G) residue with the queuine precursor 7-aminomethyl-7-deazaguanine (PreQ1) at position 34 (anticodon wobble position) in tRNAs with GU(N) anticodons (tRNA-Asp, -Asn, -His and -Tyr). Catalysis occurs through a double-displacement mechanism. The nucleophile active site attacks the C1' of nucleotide 34 to detach the guanine base from the RNA, forming a covalent enzyme-RNA intermediate. The proton acceptor active site deprotonates the incoming PreQ1, allowing a nucleophilic attack on the C1' of the ribose to form the product. After dissociation, two additional enzymatic reactions on the tRNA convert PreQ1 to queuine (Q), resulting in the hypermodified nucleoside queuosine (7-(((4,5-cis-dihydroxy-2-cyclopenten-1-yl)amino)methyl)-7-deazaguanosine).</text>
</comment>
<dbReference type="AlphaFoldDB" id="A0A2N1UND1"/>
<dbReference type="UniPathway" id="UPA00392"/>
<comment type="catalytic activity">
    <reaction evidence="4">
        <text>7-aminomethyl-7-carbaguanine + guanosine(34) in tRNA = 7-aminomethyl-7-carbaguanosine(34) in tRNA + guanine</text>
        <dbReference type="Rhea" id="RHEA:24104"/>
        <dbReference type="Rhea" id="RHEA-COMP:10341"/>
        <dbReference type="Rhea" id="RHEA-COMP:10342"/>
        <dbReference type="ChEBI" id="CHEBI:16235"/>
        <dbReference type="ChEBI" id="CHEBI:58703"/>
        <dbReference type="ChEBI" id="CHEBI:74269"/>
        <dbReference type="ChEBI" id="CHEBI:82833"/>
        <dbReference type="EC" id="2.4.2.29"/>
    </reaction>
</comment>
<dbReference type="PANTHER" id="PTHR46499">
    <property type="entry name" value="QUEUINE TRNA-RIBOSYLTRANSFERASE"/>
    <property type="match status" value="1"/>
</dbReference>
<reference evidence="6 7" key="1">
    <citation type="journal article" date="2017" name="ISME J.">
        <title>Potential for microbial H2 and metal transformations associated with novel bacteria and archaea in deep terrestrial subsurface sediments.</title>
        <authorList>
            <person name="Hernsdorf A.W."/>
            <person name="Amano Y."/>
            <person name="Miyakawa K."/>
            <person name="Ise K."/>
            <person name="Suzuki Y."/>
            <person name="Anantharaman K."/>
            <person name="Probst A."/>
            <person name="Burstein D."/>
            <person name="Thomas B.C."/>
            <person name="Banfield J.F."/>
        </authorList>
    </citation>
    <scope>NUCLEOTIDE SEQUENCE [LARGE SCALE GENOMIC DNA]</scope>
    <source>
        <strain evidence="6">HGW-Kuenenbacteria-1</strain>
    </source>
</reference>
<evidence type="ECO:0000256" key="4">
    <source>
        <dbReference type="HAMAP-Rule" id="MF_00168"/>
    </source>
</evidence>
<gene>
    <name evidence="4 6" type="primary">tgt</name>
    <name evidence="6" type="ORF">CVV26_01620</name>
</gene>
<dbReference type="NCBIfam" id="TIGR00430">
    <property type="entry name" value="Q_tRNA_tgt"/>
    <property type="match status" value="1"/>
</dbReference>
<feature type="binding site" evidence="4">
    <location>
        <position position="277"/>
    </location>
    <ligand>
        <name>substrate</name>
    </ligand>
</feature>
<name>A0A2N1UND1_9BACT</name>
<comment type="pathway">
    <text evidence="4">tRNA modification; tRNA-queuosine biosynthesis.</text>
</comment>
<keyword evidence="2 4" id="KW-0808">Transferase</keyword>
<feature type="active site" description="Proton acceptor" evidence="4">
    <location>
        <position position="104"/>
    </location>
</feature>
<feature type="binding site" evidence="4">
    <location>
        <begin position="104"/>
        <end position="108"/>
    </location>
    <ligand>
        <name>substrate</name>
    </ligand>
</feature>
<evidence type="ECO:0000313" key="6">
    <source>
        <dbReference type="EMBL" id="PKL72346.1"/>
    </source>
</evidence>
<evidence type="ECO:0000313" key="7">
    <source>
        <dbReference type="Proteomes" id="UP000233414"/>
    </source>
</evidence>
<feature type="binding site" evidence="4">
    <location>
        <position position="205"/>
    </location>
    <ligand>
        <name>substrate</name>
    </ligand>
</feature>
<evidence type="ECO:0000256" key="1">
    <source>
        <dbReference type="ARBA" id="ARBA00022676"/>
    </source>
</evidence>
<keyword evidence="4" id="KW-0671">Queuosine biosynthesis</keyword>
<accession>A0A2N1UND1</accession>
<dbReference type="PANTHER" id="PTHR46499:SF1">
    <property type="entry name" value="QUEUINE TRNA-RIBOSYLTRANSFERASE"/>
    <property type="match status" value="1"/>
</dbReference>
<dbReference type="GO" id="GO:0005829">
    <property type="term" value="C:cytosol"/>
    <property type="evidence" value="ECO:0007669"/>
    <property type="project" value="TreeGrafter"/>
</dbReference>
<dbReference type="SUPFAM" id="SSF51713">
    <property type="entry name" value="tRNA-guanine transglycosylase"/>
    <property type="match status" value="1"/>
</dbReference>
<comment type="similarity">
    <text evidence="4">Belongs to the queuine tRNA-ribosyltransferase family.</text>
</comment>
<sequence length="431" mass="49481">MMNLYKILFQHPMTKFQLIKKSKKSKARLSLFKTSHGDIEGPFFMPIATRGAIKNLTPDEMKSLKNQIILSNTYYLMLRPGMKVIKKAGGLHKFMNWNGPILTDSGGYQAYSLGSLKFKVQSSKLQIENNKFQSKSPSEVLQMGQGIFKERNPLNIPLQRDLSVKFSEQGVEFYSEVDGEKIFLSPEKAVEIQIILGSDIIMVLDQCVALPCDYKKIKQALELTTRWAKRSNEYFLKNKKEHQMLFGIVQGGTYKKLRLQSAKELVNIDFDGYAIGGLAVGEPRKKMFDVLNCTVPILPENKPHYLMGVGKPEEIIEAVKRGIDMFDCVIPTRNARHGTLYKFKVKSVKLKVKEEDFYEIIRITNAKFEYDLQPIDSNCSCYTCQNYSRAYLRHLFMTNESLGFRLATIHNLAFYLELMEKIRKGILEGRI</sequence>
<keyword evidence="4" id="KW-0479">Metal-binding</keyword>
<dbReference type="InterPro" id="IPR004803">
    <property type="entry name" value="TGT"/>
</dbReference>
<dbReference type="InterPro" id="IPR002616">
    <property type="entry name" value="tRNA_ribo_trans-like"/>
</dbReference>
<comment type="subunit">
    <text evidence="4">Homodimer. Within each dimer, one monomer is responsible for RNA recognition and catalysis, while the other monomer binds to the replacement base PreQ1.</text>
</comment>
<dbReference type="Gene3D" id="3.20.20.105">
    <property type="entry name" value="Queuine tRNA-ribosyltransferase-like"/>
    <property type="match status" value="1"/>
</dbReference>
<feature type="binding site" evidence="4">
    <location>
        <position position="384"/>
    </location>
    <ligand>
        <name>Zn(2+)</name>
        <dbReference type="ChEBI" id="CHEBI:29105"/>
    </ligand>
</feature>
<dbReference type="NCBIfam" id="TIGR00449">
    <property type="entry name" value="tgt_general"/>
    <property type="match status" value="1"/>
</dbReference>
<comment type="caution">
    <text evidence="6">The sequence shown here is derived from an EMBL/GenBank/DDBJ whole genome shotgun (WGS) entry which is preliminary data.</text>
</comment>
<proteinExistence type="inferred from homology"/>
<dbReference type="InterPro" id="IPR036511">
    <property type="entry name" value="TGT-like_sf"/>
</dbReference>
<protein>
    <recommendedName>
        <fullName evidence="4">Queuine tRNA-ribosyltransferase</fullName>
        <ecNumber evidence="4">2.4.2.29</ecNumber>
    </recommendedName>
    <alternativeName>
        <fullName evidence="4">Guanine insertion enzyme</fullName>
    </alternativeName>
    <alternativeName>
        <fullName evidence="4">tRNA-guanine transglycosylase</fullName>
    </alternativeName>
</protein>
<dbReference type="EC" id="2.4.2.29" evidence="4"/>
<feature type="domain" description="tRNA-guanine(15) transglycosylase-like" evidence="5">
    <location>
        <begin position="25"/>
        <end position="142"/>
    </location>
</feature>
<dbReference type="HAMAP" id="MF_00168">
    <property type="entry name" value="Q_tRNA_Tgt"/>
    <property type="match status" value="1"/>
</dbReference>
<dbReference type="Pfam" id="PF01702">
    <property type="entry name" value="TGT"/>
    <property type="match status" value="2"/>
</dbReference>
<feature type="active site" description="Nucleophile" evidence="4">
    <location>
        <position position="327"/>
    </location>
</feature>
<comment type="cofactor">
    <cofactor evidence="4">
        <name>Zn(2+)</name>
        <dbReference type="ChEBI" id="CHEBI:29105"/>
    </cofactor>
    <text evidence="4">Binds 1 zinc ion per subunit.</text>
</comment>
<feature type="binding site" evidence="4">
    <location>
        <position position="379"/>
    </location>
    <ligand>
        <name>Zn(2+)</name>
        <dbReference type="ChEBI" id="CHEBI:29105"/>
    </ligand>
</feature>
<dbReference type="GO" id="GO:0046872">
    <property type="term" value="F:metal ion binding"/>
    <property type="evidence" value="ECO:0007669"/>
    <property type="project" value="UniProtKB-KW"/>
</dbReference>
<dbReference type="GO" id="GO:0008479">
    <property type="term" value="F:tRNA-guanosine(34) queuine transglycosylase activity"/>
    <property type="evidence" value="ECO:0007669"/>
    <property type="project" value="UniProtKB-UniRule"/>
</dbReference>
<dbReference type="EMBL" id="PGYQ01000006">
    <property type="protein sequence ID" value="PKL72346.1"/>
    <property type="molecule type" value="Genomic_DNA"/>
</dbReference>